<dbReference type="InterPro" id="IPR011856">
    <property type="entry name" value="tRNA_endonuc-like_dom_sf"/>
</dbReference>
<proteinExistence type="predicted"/>
<dbReference type="RefSeq" id="WP_049745208.1">
    <property type="nucleotide sequence ID" value="NZ_CP012150.1"/>
</dbReference>
<evidence type="ECO:0000313" key="2">
    <source>
        <dbReference type="Proteomes" id="UP000062255"/>
    </source>
</evidence>
<gene>
    <name evidence="1" type="ORF">AFA91_13780</name>
</gene>
<dbReference type="OrthoDB" id="120785at2"/>
<dbReference type="GO" id="GO:0003676">
    <property type="term" value="F:nucleic acid binding"/>
    <property type="evidence" value="ECO:0007669"/>
    <property type="project" value="InterPro"/>
</dbReference>
<dbReference type="AlphaFoldDB" id="A0A0K0X5U7"/>
<accession>A0A0K0X5U7</accession>
<dbReference type="EMBL" id="CP012150">
    <property type="protein sequence ID" value="AKS32776.1"/>
    <property type="molecule type" value="Genomic_DNA"/>
</dbReference>
<evidence type="ECO:0000313" key="1">
    <source>
        <dbReference type="EMBL" id="AKS32776.1"/>
    </source>
</evidence>
<dbReference type="Proteomes" id="UP000062255">
    <property type="component" value="Chromosome"/>
</dbReference>
<dbReference type="KEGG" id="mgo:AFA91_13780"/>
<dbReference type="Gene3D" id="3.40.1350.10">
    <property type="match status" value="1"/>
</dbReference>
<name>A0A0K0X5U7_MYCGD</name>
<protein>
    <recommendedName>
        <fullName evidence="3">PD(D/E)XK endonuclease domain-containing protein</fullName>
    </recommendedName>
</protein>
<dbReference type="PATRIC" id="fig|134601.6.peg.2857"/>
<evidence type="ECO:0008006" key="3">
    <source>
        <dbReference type="Google" id="ProtNLM"/>
    </source>
</evidence>
<organism evidence="1 2">
    <name type="scientific">Mycolicibacterium goodii</name>
    <name type="common">Mycobacterium goodii</name>
    <dbReference type="NCBI Taxonomy" id="134601"/>
    <lineage>
        <taxon>Bacteria</taxon>
        <taxon>Bacillati</taxon>
        <taxon>Actinomycetota</taxon>
        <taxon>Actinomycetes</taxon>
        <taxon>Mycobacteriales</taxon>
        <taxon>Mycobacteriaceae</taxon>
        <taxon>Mycolicibacterium</taxon>
    </lineage>
</organism>
<reference evidence="1 2" key="1">
    <citation type="submission" date="2015-07" db="EMBL/GenBank/DDBJ databases">
        <title>Complete genome sequence of Mycobacterium goodii X7B, a facultative thermophilic biodesulfurizing bacterium.</title>
        <authorList>
            <person name="Yu B."/>
            <person name="Li F."/>
            <person name="Xu P."/>
        </authorList>
    </citation>
    <scope>NUCLEOTIDE SEQUENCE [LARGE SCALE GENOMIC DNA]</scope>
    <source>
        <strain evidence="1 2">X7B</strain>
    </source>
</reference>
<sequence>MISQSLGTSHIGAAGELLVQYQLLKHGIDSARLATDSGVDLVMYLPGDREAFTVQVKTKLRPVPAGGKGKPSLNWPVPVKDVQWLACVDMSRDAVWLFAIEQARKYQRQTPPLLYWYLDGAPANALREEQMAEYRLEVVAARLLANRRIGREGWPMA</sequence>